<protein>
    <submittedName>
        <fullName evidence="1">Uncharacterized protein</fullName>
    </submittedName>
</protein>
<accession>A0A2P2M0H1</accession>
<name>A0A2P2M0H1_RHIMU</name>
<reference evidence="1" key="1">
    <citation type="submission" date="2018-02" db="EMBL/GenBank/DDBJ databases">
        <title>Rhizophora mucronata_Transcriptome.</title>
        <authorList>
            <person name="Meera S.P."/>
            <person name="Sreeshan A."/>
            <person name="Augustine A."/>
        </authorList>
    </citation>
    <scope>NUCLEOTIDE SEQUENCE</scope>
    <source>
        <tissue evidence="1">Leaf</tissue>
    </source>
</reference>
<dbReference type="EMBL" id="GGEC01043224">
    <property type="protein sequence ID" value="MBX23708.1"/>
    <property type="molecule type" value="Transcribed_RNA"/>
</dbReference>
<sequence length="43" mass="5080">MFKAPIPMPLQQWTVLKQIPKFQKMNLDELNPQFNCTQQSTTD</sequence>
<dbReference type="AlphaFoldDB" id="A0A2P2M0H1"/>
<evidence type="ECO:0000313" key="1">
    <source>
        <dbReference type="EMBL" id="MBX23708.1"/>
    </source>
</evidence>
<organism evidence="1">
    <name type="scientific">Rhizophora mucronata</name>
    <name type="common">Asiatic mangrove</name>
    <dbReference type="NCBI Taxonomy" id="61149"/>
    <lineage>
        <taxon>Eukaryota</taxon>
        <taxon>Viridiplantae</taxon>
        <taxon>Streptophyta</taxon>
        <taxon>Embryophyta</taxon>
        <taxon>Tracheophyta</taxon>
        <taxon>Spermatophyta</taxon>
        <taxon>Magnoliopsida</taxon>
        <taxon>eudicotyledons</taxon>
        <taxon>Gunneridae</taxon>
        <taxon>Pentapetalae</taxon>
        <taxon>rosids</taxon>
        <taxon>fabids</taxon>
        <taxon>Malpighiales</taxon>
        <taxon>Rhizophoraceae</taxon>
        <taxon>Rhizophora</taxon>
    </lineage>
</organism>
<proteinExistence type="predicted"/>